<name>A0ABQ4PXC6_9PROT</name>
<feature type="transmembrane region" description="Helical" evidence="1">
    <location>
        <begin position="12"/>
        <end position="36"/>
    </location>
</feature>
<evidence type="ECO:0000313" key="2">
    <source>
        <dbReference type="EMBL" id="GIU67338.1"/>
    </source>
</evidence>
<reference evidence="2" key="2">
    <citation type="journal article" date="2023" name="ISME Commun">
        <title>Characterization of a bloom-associated alphaproteobacterial lineage, 'Candidatus Phycosocius': insights into freshwater algal-bacterial interactions.</title>
        <authorList>
            <person name="Tanabe Y."/>
            <person name="Yamaguchi H."/>
            <person name="Yoshida M."/>
            <person name="Kai A."/>
            <person name="Okazaki Y."/>
        </authorList>
    </citation>
    <scope>NUCLEOTIDE SEQUENCE</scope>
    <source>
        <strain evidence="2">BOTRYCO-1</strain>
    </source>
</reference>
<dbReference type="EMBL" id="BPFZ01000008">
    <property type="protein sequence ID" value="GIU67338.1"/>
    <property type="molecule type" value="Genomic_DNA"/>
</dbReference>
<gene>
    <name evidence="2" type="ORF">PsB1_1492</name>
</gene>
<evidence type="ECO:0000313" key="3">
    <source>
        <dbReference type="Proteomes" id="UP001161064"/>
    </source>
</evidence>
<sequence>MRSFETKPIRKVGATVFLGLLGSLVALLPIVFFTFWNQGAALHWSVYEGASILAGVVIGWVLRR</sequence>
<organism evidence="2 3">
    <name type="scientific">Candidatus Phycosocius spiralis</name>
    <dbReference type="NCBI Taxonomy" id="2815099"/>
    <lineage>
        <taxon>Bacteria</taxon>
        <taxon>Pseudomonadati</taxon>
        <taxon>Pseudomonadota</taxon>
        <taxon>Alphaproteobacteria</taxon>
        <taxon>Caulobacterales</taxon>
        <taxon>Caulobacterales incertae sedis</taxon>
        <taxon>Candidatus Phycosocius</taxon>
    </lineage>
</organism>
<keyword evidence="1" id="KW-0812">Transmembrane</keyword>
<dbReference type="RefSeq" id="WP_284360195.1">
    <property type="nucleotide sequence ID" value="NZ_BPFZ01000008.1"/>
</dbReference>
<keyword evidence="1" id="KW-0472">Membrane</keyword>
<feature type="transmembrane region" description="Helical" evidence="1">
    <location>
        <begin position="42"/>
        <end position="62"/>
    </location>
</feature>
<protein>
    <submittedName>
        <fullName evidence="2">Uncharacterized protein</fullName>
    </submittedName>
</protein>
<comment type="caution">
    <text evidence="2">The sequence shown here is derived from an EMBL/GenBank/DDBJ whole genome shotgun (WGS) entry which is preliminary data.</text>
</comment>
<accession>A0ABQ4PXC6</accession>
<keyword evidence="1" id="KW-1133">Transmembrane helix</keyword>
<reference evidence="2" key="1">
    <citation type="submission" date="2021-05" db="EMBL/GenBank/DDBJ databases">
        <authorList>
            <person name="Tanabe Y."/>
        </authorList>
    </citation>
    <scope>NUCLEOTIDE SEQUENCE</scope>
    <source>
        <strain evidence="2">BOTRYCO-1</strain>
    </source>
</reference>
<proteinExistence type="predicted"/>
<dbReference type="Proteomes" id="UP001161064">
    <property type="component" value="Unassembled WGS sequence"/>
</dbReference>
<evidence type="ECO:0000256" key="1">
    <source>
        <dbReference type="SAM" id="Phobius"/>
    </source>
</evidence>
<keyword evidence="3" id="KW-1185">Reference proteome</keyword>